<reference evidence="5 6" key="1">
    <citation type="submission" date="2016-10" db="EMBL/GenBank/DDBJ databases">
        <authorList>
            <person name="de Groot N.N."/>
        </authorList>
    </citation>
    <scope>NUCLEOTIDE SEQUENCE [LARGE SCALE GENOMIC DNA]</scope>
    <source>
        <strain evidence="5 6">DSM 26130</strain>
    </source>
</reference>
<protein>
    <submittedName>
        <fullName evidence="5">AraC-type DNA-binding protein</fullName>
    </submittedName>
</protein>
<dbReference type="RefSeq" id="WP_093822523.1">
    <property type="nucleotide sequence ID" value="NZ_FOLQ01000001.1"/>
</dbReference>
<dbReference type="PRINTS" id="PR00032">
    <property type="entry name" value="HTHARAC"/>
</dbReference>
<dbReference type="Gene3D" id="1.10.10.60">
    <property type="entry name" value="Homeodomain-like"/>
    <property type="match status" value="1"/>
</dbReference>
<keyword evidence="2 5" id="KW-0238">DNA-binding</keyword>
<evidence type="ECO:0000313" key="5">
    <source>
        <dbReference type="EMBL" id="SFB92606.1"/>
    </source>
</evidence>
<dbReference type="STRING" id="662367.SAMN05216167_101112"/>
<evidence type="ECO:0000256" key="2">
    <source>
        <dbReference type="ARBA" id="ARBA00023125"/>
    </source>
</evidence>
<evidence type="ECO:0000313" key="6">
    <source>
        <dbReference type="Proteomes" id="UP000198598"/>
    </source>
</evidence>
<dbReference type="SMART" id="SM00342">
    <property type="entry name" value="HTH_ARAC"/>
    <property type="match status" value="1"/>
</dbReference>
<dbReference type="InterPro" id="IPR020449">
    <property type="entry name" value="Tscrpt_reg_AraC-type_HTH"/>
</dbReference>
<dbReference type="PROSITE" id="PS01124">
    <property type="entry name" value="HTH_ARAC_FAMILY_2"/>
    <property type="match status" value="1"/>
</dbReference>
<proteinExistence type="predicted"/>
<dbReference type="SUPFAM" id="SSF46689">
    <property type="entry name" value="Homeodomain-like"/>
    <property type="match status" value="1"/>
</dbReference>
<dbReference type="GO" id="GO:0043565">
    <property type="term" value="F:sequence-specific DNA binding"/>
    <property type="evidence" value="ECO:0007669"/>
    <property type="project" value="InterPro"/>
</dbReference>
<sequence>MKKPAIETVDLFTHLVDPNSSTRRSSFFLANQDSYRAANLEFPFRNSFYGIGITYSGYSGHVQIGSATYPVQKGSLITIGPGTVSKWATDYTSEHDTVFFTEELFHRTIKLTDLTRLSFFKPAGRHVIMLEQETQDRMKLLFDAVKSFQTDDAIIPGLVYAILQFAIQCHNQPRPTAQPVNATRYEAITQEFTTLLTQHFRNHRTVHFYADNLHITPKYLSEVLQQTTGKTAKEHITEFLVIEAKSLLKQTDMTVQEIASWLGYTDASYFTRLFKQQVSVSPLAYKQA</sequence>
<dbReference type="PANTHER" id="PTHR43280:SF32">
    <property type="entry name" value="TRANSCRIPTIONAL REGULATORY PROTEIN"/>
    <property type="match status" value="1"/>
</dbReference>
<organism evidence="5 6">
    <name type="scientific">Spirosoma endophyticum</name>
    <dbReference type="NCBI Taxonomy" id="662367"/>
    <lineage>
        <taxon>Bacteria</taxon>
        <taxon>Pseudomonadati</taxon>
        <taxon>Bacteroidota</taxon>
        <taxon>Cytophagia</taxon>
        <taxon>Cytophagales</taxon>
        <taxon>Cytophagaceae</taxon>
        <taxon>Spirosoma</taxon>
    </lineage>
</organism>
<dbReference type="InterPro" id="IPR009057">
    <property type="entry name" value="Homeodomain-like_sf"/>
</dbReference>
<gene>
    <name evidence="5" type="ORF">SAMN05216167_101112</name>
</gene>
<keyword evidence="3" id="KW-0804">Transcription</keyword>
<dbReference type="InterPro" id="IPR018060">
    <property type="entry name" value="HTH_AraC"/>
</dbReference>
<dbReference type="Proteomes" id="UP000198598">
    <property type="component" value="Unassembled WGS sequence"/>
</dbReference>
<dbReference type="AlphaFoldDB" id="A0A1I1F0U0"/>
<evidence type="ECO:0000256" key="3">
    <source>
        <dbReference type="ARBA" id="ARBA00023163"/>
    </source>
</evidence>
<dbReference type="PANTHER" id="PTHR43280">
    <property type="entry name" value="ARAC-FAMILY TRANSCRIPTIONAL REGULATOR"/>
    <property type="match status" value="1"/>
</dbReference>
<evidence type="ECO:0000256" key="1">
    <source>
        <dbReference type="ARBA" id="ARBA00023015"/>
    </source>
</evidence>
<dbReference type="GO" id="GO:0003700">
    <property type="term" value="F:DNA-binding transcription factor activity"/>
    <property type="evidence" value="ECO:0007669"/>
    <property type="project" value="InterPro"/>
</dbReference>
<keyword evidence="1" id="KW-0805">Transcription regulation</keyword>
<feature type="domain" description="HTH araC/xylS-type" evidence="4">
    <location>
        <begin position="190"/>
        <end position="288"/>
    </location>
</feature>
<name>A0A1I1F0U0_9BACT</name>
<evidence type="ECO:0000259" key="4">
    <source>
        <dbReference type="PROSITE" id="PS01124"/>
    </source>
</evidence>
<dbReference type="OrthoDB" id="9793451at2"/>
<dbReference type="EMBL" id="FOLQ01000001">
    <property type="protein sequence ID" value="SFB92606.1"/>
    <property type="molecule type" value="Genomic_DNA"/>
</dbReference>
<keyword evidence="6" id="KW-1185">Reference proteome</keyword>
<dbReference type="Pfam" id="PF12833">
    <property type="entry name" value="HTH_18"/>
    <property type="match status" value="1"/>
</dbReference>
<accession>A0A1I1F0U0</accession>